<keyword evidence="7 11" id="KW-0406">Ion transport</keyword>
<dbReference type="OrthoDB" id="8065060at2759"/>
<dbReference type="AlphaFoldDB" id="A0A1X7V487"/>
<dbReference type="GO" id="GO:0005886">
    <property type="term" value="C:plasma membrane"/>
    <property type="evidence" value="ECO:0007669"/>
    <property type="project" value="TreeGrafter"/>
</dbReference>
<feature type="transmembrane region" description="Helical" evidence="12">
    <location>
        <begin position="436"/>
        <end position="458"/>
    </location>
</feature>
<keyword evidence="4 11" id="KW-0812">Transmembrane</keyword>
<dbReference type="InterPro" id="IPR001873">
    <property type="entry name" value="ENaC"/>
</dbReference>
<reference evidence="14" key="1">
    <citation type="journal article" date="2010" name="Nature">
        <title>The Amphimedon queenslandica genome and the evolution of animal complexity.</title>
        <authorList>
            <person name="Srivastava M."/>
            <person name="Simakov O."/>
            <person name="Chapman J."/>
            <person name="Fahey B."/>
            <person name="Gauthier M.E."/>
            <person name="Mitros T."/>
            <person name="Richards G.S."/>
            <person name="Conaco C."/>
            <person name="Dacre M."/>
            <person name="Hellsten U."/>
            <person name="Larroux C."/>
            <person name="Putnam N.H."/>
            <person name="Stanke M."/>
            <person name="Adamska M."/>
            <person name="Darling A."/>
            <person name="Degnan S.M."/>
            <person name="Oakley T.H."/>
            <person name="Plachetzki D.C."/>
            <person name="Zhai Y."/>
            <person name="Adamski M."/>
            <person name="Calcino A."/>
            <person name="Cummins S.F."/>
            <person name="Goodstein D.M."/>
            <person name="Harris C."/>
            <person name="Jackson D.J."/>
            <person name="Leys S.P."/>
            <person name="Shu S."/>
            <person name="Woodcroft B.J."/>
            <person name="Vervoort M."/>
            <person name="Kosik K.S."/>
            <person name="Manning G."/>
            <person name="Degnan B.M."/>
            <person name="Rokhsar D.S."/>
        </authorList>
    </citation>
    <scope>NUCLEOTIDE SEQUENCE [LARGE SCALE GENOMIC DNA]</scope>
</reference>
<dbReference type="Gene3D" id="1.10.287.770">
    <property type="entry name" value="YojJ-like"/>
    <property type="match status" value="1"/>
</dbReference>
<dbReference type="eggNOG" id="KOG4294">
    <property type="taxonomic scope" value="Eukaryota"/>
</dbReference>
<dbReference type="InParanoid" id="A0A1X7V487"/>
<dbReference type="PRINTS" id="PR01078">
    <property type="entry name" value="AMINACHANNEL"/>
</dbReference>
<dbReference type="KEGG" id="aqu:105312420"/>
<keyword evidence="14" id="KW-1185">Reference proteome</keyword>
<keyword evidence="3 11" id="KW-0894">Sodium channel</keyword>
<feature type="transmembrane region" description="Helical" evidence="12">
    <location>
        <begin position="49"/>
        <end position="70"/>
    </location>
</feature>
<evidence type="ECO:0000256" key="1">
    <source>
        <dbReference type="ARBA" id="ARBA00004141"/>
    </source>
</evidence>
<dbReference type="FunCoup" id="A0A1X7V487">
    <property type="interactions" value="79"/>
</dbReference>
<gene>
    <name evidence="13" type="primary">105312420</name>
</gene>
<evidence type="ECO:0000256" key="2">
    <source>
        <dbReference type="ARBA" id="ARBA00022448"/>
    </source>
</evidence>
<dbReference type="Pfam" id="PF00858">
    <property type="entry name" value="ASC"/>
    <property type="match status" value="1"/>
</dbReference>
<dbReference type="PANTHER" id="PTHR11690">
    <property type="entry name" value="AMILORIDE-SENSITIVE SODIUM CHANNEL-RELATED"/>
    <property type="match status" value="1"/>
</dbReference>
<evidence type="ECO:0000256" key="7">
    <source>
        <dbReference type="ARBA" id="ARBA00023065"/>
    </source>
</evidence>
<evidence type="ECO:0000256" key="6">
    <source>
        <dbReference type="ARBA" id="ARBA00023053"/>
    </source>
</evidence>
<reference evidence="13" key="2">
    <citation type="submission" date="2017-05" db="UniProtKB">
        <authorList>
            <consortium name="EnsemblMetazoa"/>
        </authorList>
    </citation>
    <scope>IDENTIFICATION</scope>
</reference>
<evidence type="ECO:0000256" key="12">
    <source>
        <dbReference type="SAM" id="Phobius"/>
    </source>
</evidence>
<dbReference type="EnsemblMetazoa" id="XM_011405050.2">
    <property type="protein sequence ID" value="XP_011403352.1"/>
    <property type="gene ID" value="LOC105312420"/>
</dbReference>
<name>A0A1X7V487_AMPQE</name>
<evidence type="ECO:0000256" key="3">
    <source>
        <dbReference type="ARBA" id="ARBA00022461"/>
    </source>
</evidence>
<dbReference type="EnsemblMetazoa" id="Aqu2.1.34362_001">
    <property type="protein sequence ID" value="Aqu2.1.34362_001"/>
    <property type="gene ID" value="Aqu2.1.34362"/>
</dbReference>
<evidence type="ECO:0000256" key="5">
    <source>
        <dbReference type="ARBA" id="ARBA00022989"/>
    </source>
</evidence>
<evidence type="ECO:0000256" key="10">
    <source>
        <dbReference type="ARBA" id="ARBA00023303"/>
    </source>
</evidence>
<evidence type="ECO:0000256" key="9">
    <source>
        <dbReference type="ARBA" id="ARBA00023201"/>
    </source>
</evidence>
<keyword evidence="6" id="KW-0915">Sodium</keyword>
<dbReference type="Gene3D" id="2.60.470.10">
    <property type="entry name" value="Acid-sensing ion channels like domains"/>
    <property type="match status" value="1"/>
</dbReference>
<evidence type="ECO:0000313" key="14">
    <source>
        <dbReference type="Proteomes" id="UP000007879"/>
    </source>
</evidence>
<keyword evidence="5 12" id="KW-1133">Transmembrane helix</keyword>
<evidence type="ECO:0000256" key="8">
    <source>
        <dbReference type="ARBA" id="ARBA00023136"/>
    </source>
</evidence>
<evidence type="ECO:0000256" key="11">
    <source>
        <dbReference type="RuleBase" id="RU000679"/>
    </source>
</evidence>
<evidence type="ECO:0000313" key="13">
    <source>
        <dbReference type="EnsemblMetazoa" id="Aqu2.1.34362_001"/>
    </source>
</evidence>
<keyword evidence="8 12" id="KW-0472">Membrane</keyword>
<protein>
    <submittedName>
        <fullName evidence="13">Uncharacterized protein</fullName>
    </submittedName>
</protein>
<keyword evidence="9 11" id="KW-0739">Sodium transport</keyword>
<comment type="subcellular location">
    <subcellularLocation>
        <location evidence="1">Membrane</location>
        <topology evidence="1">Multi-pass membrane protein</topology>
    </subcellularLocation>
</comment>
<evidence type="ECO:0000256" key="4">
    <source>
        <dbReference type="ARBA" id="ARBA00022692"/>
    </source>
</evidence>
<proteinExistence type="inferred from homology"/>
<sequence>MAEDSHSNTSEEKTVKCHLHDRYLKEFLDDNTIGGINHIFRGRSKVRRLLWALIFIGSIVACITLISISFQTFLEKPTASTITVITQDDEGVSFPSVTICNLNLERNESDMVADTGYLLMNHIFNPDENFHLTGLNSSFLLNSCNAISDSFPASFRNTTLWNSQHPQETLDKLIHFCGFVSGINSAVIPCKDAFKPVLTSAGICYTFNGSDNRIHSTGVRYGLKLVLNIQQEERPSFNGKSGVKLIVHDGRDIARPNLYGIDVAPAHAVDVGVRRKASKDETNEADCIDSKELPFFSEYRYSQFACRQNAIVENLATSCDCSIHLDRPSSGPYSSTPHCTFDKGCCVLKQYQTFNPELACPLPCYFPYYEHTASYSSFPNGRYLNYLVEETNMSVDYIKDNFLSINVFVDDLQLTTTITKYTFGVAELLGEIGGQMGLFLGISIISIVEVVVLFLDELKRLFCTKKMREKMQDIENAIELPEIEGTDVEEDIDNKV</sequence>
<keyword evidence="2 11" id="KW-0813">Transport</keyword>
<dbReference type="GO" id="GO:0015280">
    <property type="term" value="F:ligand-gated sodium channel activity"/>
    <property type="evidence" value="ECO:0007669"/>
    <property type="project" value="TreeGrafter"/>
</dbReference>
<dbReference type="Proteomes" id="UP000007879">
    <property type="component" value="Unassembled WGS sequence"/>
</dbReference>
<accession>A0A1X7V487</accession>
<keyword evidence="10 11" id="KW-0407">Ion channel</keyword>
<organism evidence="13">
    <name type="scientific">Amphimedon queenslandica</name>
    <name type="common">Sponge</name>
    <dbReference type="NCBI Taxonomy" id="400682"/>
    <lineage>
        <taxon>Eukaryota</taxon>
        <taxon>Metazoa</taxon>
        <taxon>Porifera</taxon>
        <taxon>Demospongiae</taxon>
        <taxon>Heteroscleromorpha</taxon>
        <taxon>Haplosclerida</taxon>
        <taxon>Niphatidae</taxon>
        <taxon>Amphimedon</taxon>
    </lineage>
</organism>
<comment type="similarity">
    <text evidence="11">Belongs to the amiloride-sensitive sodium channel (TC 1.A.6) family.</text>
</comment>